<evidence type="ECO:0000313" key="2">
    <source>
        <dbReference type="EMBL" id="CAG9327956.1"/>
    </source>
</evidence>
<dbReference type="EMBL" id="CAJZBQ010000044">
    <property type="protein sequence ID" value="CAG9327956.1"/>
    <property type="molecule type" value="Genomic_DNA"/>
</dbReference>
<dbReference type="SUPFAM" id="SSF50965">
    <property type="entry name" value="Galactose oxidase, central domain"/>
    <property type="match status" value="1"/>
</dbReference>
<comment type="caution">
    <text evidence="2">The sequence shown here is derived from an EMBL/GenBank/DDBJ whole genome shotgun (WGS) entry which is preliminary data.</text>
</comment>
<feature type="coiled-coil region" evidence="1">
    <location>
        <begin position="49"/>
        <end position="105"/>
    </location>
</feature>
<reference evidence="2" key="1">
    <citation type="submission" date="2021-09" db="EMBL/GenBank/DDBJ databases">
        <authorList>
            <consortium name="AG Swart"/>
            <person name="Singh M."/>
            <person name="Singh A."/>
            <person name="Seah K."/>
            <person name="Emmerich C."/>
        </authorList>
    </citation>
    <scope>NUCLEOTIDE SEQUENCE</scope>
    <source>
        <strain evidence="2">ATCC30299</strain>
    </source>
</reference>
<name>A0AAU9JNT2_9CILI</name>
<dbReference type="InterPro" id="IPR015915">
    <property type="entry name" value="Kelch-typ_b-propeller"/>
</dbReference>
<dbReference type="Proteomes" id="UP001162131">
    <property type="component" value="Unassembled WGS sequence"/>
</dbReference>
<sequence>MECWKQGCKNKVKVCCQCVDPARYSCRVHIYEHTQDDSIEEHRLKPLKLKINQKNKEALVEELQKLSKELVDIKENLIKEAYRKIQELEFSLIEALERIEKIRLNQVDLISKIHSIKKIPKINQNPFEKLLSLDPDSARKMLNEFGCSFNCPNFGFNKKDRIDTVENNEIVFFGTKTKSAFRVNLNDFSKSEKKVDILQSIILNPIFISMCLLPDKSIFCYGNFPPSETAFILYPNSTIKQLSDWDPSSGMGAVYHDGFIFLFGGFDDFGVCNKAAKYELSTDKWYHLKNNLLHGFGILRNFATLSQILIVLRLLRSFN</sequence>
<protein>
    <submittedName>
        <fullName evidence="2">Uncharacterized protein</fullName>
    </submittedName>
</protein>
<evidence type="ECO:0000313" key="3">
    <source>
        <dbReference type="Proteomes" id="UP001162131"/>
    </source>
</evidence>
<organism evidence="2 3">
    <name type="scientific">Blepharisma stoltei</name>
    <dbReference type="NCBI Taxonomy" id="1481888"/>
    <lineage>
        <taxon>Eukaryota</taxon>
        <taxon>Sar</taxon>
        <taxon>Alveolata</taxon>
        <taxon>Ciliophora</taxon>
        <taxon>Postciliodesmatophora</taxon>
        <taxon>Heterotrichea</taxon>
        <taxon>Heterotrichida</taxon>
        <taxon>Blepharismidae</taxon>
        <taxon>Blepharisma</taxon>
    </lineage>
</organism>
<dbReference type="InterPro" id="IPR011043">
    <property type="entry name" value="Gal_Oxase/kelch_b-propeller"/>
</dbReference>
<accession>A0AAU9JNT2</accession>
<evidence type="ECO:0000256" key="1">
    <source>
        <dbReference type="SAM" id="Coils"/>
    </source>
</evidence>
<keyword evidence="3" id="KW-1185">Reference proteome</keyword>
<gene>
    <name evidence="2" type="ORF">BSTOLATCC_MIC44576</name>
</gene>
<dbReference type="AlphaFoldDB" id="A0AAU9JNT2"/>
<proteinExistence type="predicted"/>
<keyword evidence="1" id="KW-0175">Coiled coil</keyword>
<dbReference type="Gene3D" id="2.120.10.80">
    <property type="entry name" value="Kelch-type beta propeller"/>
    <property type="match status" value="1"/>
</dbReference>